<accession>A0A2P6PH27</accession>
<dbReference type="PANTHER" id="PTHR15710">
    <property type="entry name" value="E3 UBIQUITIN-PROTEIN LIGASE PRAJA"/>
    <property type="match status" value="1"/>
</dbReference>
<keyword evidence="8" id="KW-0436">Ligase</keyword>
<gene>
    <name evidence="8" type="ORF">RchiOBHm_Chr7g0236931</name>
</gene>
<keyword evidence="5" id="KW-0862">Zinc</keyword>
<dbReference type="InterPro" id="IPR013083">
    <property type="entry name" value="Znf_RING/FYVE/PHD"/>
</dbReference>
<evidence type="ECO:0000256" key="2">
    <source>
        <dbReference type="ARBA" id="ARBA00012483"/>
    </source>
</evidence>
<proteinExistence type="predicted"/>
<dbReference type="OrthoDB" id="1916372at2759"/>
<comment type="caution">
    <text evidence="8">The sequence shown here is derived from an EMBL/GenBank/DDBJ whole genome shotgun (WGS) entry which is preliminary data.</text>
</comment>
<keyword evidence="8" id="KW-0808">Transferase</keyword>
<comment type="catalytic activity">
    <reaction evidence="1">
        <text>S-ubiquitinyl-[E2 ubiquitin-conjugating enzyme]-L-cysteine + [acceptor protein]-L-lysine = [E2 ubiquitin-conjugating enzyme]-L-cysteine + N(6)-ubiquitinyl-[acceptor protein]-L-lysine.</text>
        <dbReference type="EC" id="2.3.2.27"/>
    </reaction>
</comment>
<keyword evidence="4 6" id="KW-0863">Zinc-finger</keyword>
<dbReference type="SUPFAM" id="SSF57850">
    <property type="entry name" value="RING/U-box"/>
    <property type="match status" value="1"/>
</dbReference>
<dbReference type="PROSITE" id="PS50089">
    <property type="entry name" value="ZF_RING_2"/>
    <property type="match status" value="1"/>
</dbReference>
<keyword evidence="8" id="KW-0012">Acyltransferase</keyword>
<evidence type="ECO:0000256" key="4">
    <source>
        <dbReference type="ARBA" id="ARBA00022771"/>
    </source>
</evidence>
<evidence type="ECO:0000313" key="8">
    <source>
        <dbReference type="EMBL" id="PRQ21233.1"/>
    </source>
</evidence>
<dbReference type="EC" id="2.3.2.27" evidence="2"/>
<dbReference type="AlphaFoldDB" id="A0A2P6PH27"/>
<dbReference type="GO" id="GO:0008270">
    <property type="term" value="F:zinc ion binding"/>
    <property type="evidence" value="ECO:0007669"/>
    <property type="project" value="UniProtKB-KW"/>
</dbReference>
<dbReference type="Pfam" id="PF13639">
    <property type="entry name" value="zf-RING_2"/>
    <property type="match status" value="1"/>
</dbReference>
<keyword evidence="3" id="KW-0479">Metal-binding</keyword>
<evidence type="ECO:0000313" key="9">
    <source>
        <dbReference type="Proteomes" id="UP000238479"/>
    </source>
</evidence>
<dbReference type="Gramene" id="PRQ21233">
    <property type="protein sequence ID" value="PRQ21233"/>
    <property type="gene ID" value="RchiOBHm_Chr7g0236931"/>
</dbReference>
<evidence type="ECO:0000256" key="6">
    <source>
        <dbReference type="PROSITE-ProRule" id="PRU00175"/>
    </source>
</evidence>
<dbReference type="GO" id="GO:0061630">
    <property type="term" value="F:ubiquitin protein ligase activity"/>
    <property type="evidence" value="ECO:0007669"/>
    <property type="project" value="UniProtKB-EC"/>
</dbReference>
<protein>
    <recommendedName>
        <fullName evidence="2">RING-type E3 ubiquitin transferase</fullName>
        <ecNumber evidence="2">2.3.2.27</ecNumber>
    </recommendedName>
</protein>
<evidence type="ECO:0000256" key="3">
    <source>
        <dbReference type="ARBA" id="ARBA00022723"/>
    </source>
</evidence>
<evidence type="ECO:0000259" key="7">
    <source>
        <dbReference type="PROSITE" id="PS50089"/>
    </source>
</evidence>
<organism evidence="8 9">
    <name type="scientific">Rosa chinensis</name>
    <name type="common">China rose</name>
    <dbReference type="NCBI Taxonomy" id="74649"/>
    <lineage>
        <taxon>Eukaryota</taxon>
        <taxon>Viridiplantae</taxon>
        <taxon>Streptophyta</taxon>
        <taxon>Embryophyta</taxon>
        <taxon>Tracheophyta</taxon>
        <taxon>Spermatophyta</taxon>
        <taxon>Magnoliopsida</taxon>
        <taxon>eudicotyledons</taxon>
        <taxon>Gunneridae</taxon>
        <taxon>Pentapetalae</taxon>
        <taxon>rosids</taxon>
        <taxon>fabids</taxon>
        <taxon>Rosales</taxon>
        <taxon>Rosaceae</taxon>
        <taxon>Rosoideae</taxon>
        <taxon>Rosoideae incertae sedis</taxon>
        <taxon>Rosa</taxon>
    </lineage>
</organism>
<feature type="domain" description="RING-type" evidence="7">
    <location>
        <begin position="183"/>
        <end position="224"/>
    </location>
</feature>
<dbReference type="SMART" id="SM00184">
    <property type="entry name" value="RING"/>
    <property type="match status" value="1"/>
</dbReference>
<evidence type="ECO:0000256" key="5">
    <source>
        <dbReference type="ARBA" id="ARBA00022833"/>
    </source>
</evidence>
<name>A0A2P6PH27_ROSCH</name>
<dbReference type="GO" id="GO:0016874">
    <property type="term" value="F:ligase activity"/>
    <property type="evidence" value="ECO:0007669"/>
    <property type="project" value="UniProtKB-KW"/>
</dbReference>
<dbReference type="Proteomes" id="UP000238479">
    <property type="component" value="Chromosome 7"/>
</dbReference>
<evidence type="ECO:0000256" key="1">
    <source>
        <dbReference type="ARBA" id="ARBA00000900"/>
    </source>
</evidence>
<dbReference type="Gene3D" id="3.30.40.10">
    <property type="entry name" value="Zinc/RING finger domain, C3HC4 (zinc finger)"/>
    <property type="match status" value="1"/>
</dbReference>
<dbReference type="InterPro" id="IPR001841">
    <property type="entry name" value="Znf_RING"/>
</dbReference>
<dbReference type="EMBL" id="PDCK01000045">
    <property type="protein sequence ID" value="PRQ21233.1"/>
    <property type="molecule type" value="Genomic_DNA"/>
</dbReference>
<sequence length="230" mass="26206">MDQEIENTRTDCWLEKIEDPEMELGCTKLVMEIEATITYPARYSEEEEDGDDEDYSDINQILAQDSNSYEDTLELNFLMDDNNGTAPTRFMMEQISSKLFDLNVPFRDHESIADKILNDVFAVARDPSRKADGKILCMRAVIHAFGEELGDEDMDIDPKFVPASKSALEKLERAIVVQVSTMCSVCREELVAGSEATRMPCLHLYHESCIVEWLGKSKYCPLCRYSMPSD</sequence>
<keyword evidence="9" id="KW-1185">Reference proteome</keyword>
<reference evidence="8 9" key="1">
    <citation type="journal article" date="2018" name="Nat. Genet.">
        <title>The Rosa genome provides new insights in the design of modern roses.</title>
        <authorList>
            <person name="Bendahmane M."/>
        </authorList>
    </citation>
    <scope>NUCLEOTIDE SEQUENCE [LARGE SCALE GENOMIC DNA]</scope>
    <source>
        <strain evidence="9">cv. Old Blush</strain>
    </source>
</reference>